<keyword evidence="2 6" id="KW-0238">DNA-binding</keyword>
<dbReference type="Gene3D" id="3.40.50.2300">
    <property type="match status" value="1"/>
</dbReference>
<reference evidence="6 7" key="1">
    <citation type="submission" date="2018-12" db="EMBL/GenBank/DDBJ databases">
        <title>Complete Genome Sequence of Glutamicibacter creatinolyticus strain LGCM259,isolated from an abscess of a 12-year-old mare in Italy.</title>
        <authorList>
            <person name="Santos R.G."/>
            <person name="Silva A.L."/>
            <person name="Seyffert N."/>
            <person name="Castro T.L.P."/>
            <person name="Attili A.R."/>
            <person name="Rifici C."/>
            <person name="Mazzullo G."/>
            <person name="Brenig B."/>
            <person name="Venanzi F."/>
            <person name="Azevedo V."/>
        </authorList>
    </citation>
    <scope>NUCLEOTIDE SEQUENCE [LARGE SCALE GENOMIC DNA]</scope>
    <source>
        <strain evidence="6 7">LGCM 259</strain>
    </source>
</reference>
<dbReference type="GO" id="GO:0006355">
    <property type="term" value="P:regulation of DNA-templated transcription"/>
    <property type="evidence" value="ECO:0007669"/>
    <property type="project" value="InterPro"/>
</dbReference>
<evidence type="ECO:0000313" key="7">
    <source>
        <dbReference type="Proteomes" id="UP000307000"/>
    </source>
</evidence>
<gene>
    <name evidence="6" type="ORF">GcLGCM259_0301</name>
</gene>
<dbReference type="InterPro" id="IPR016032">
    <property type="entry name" value="Sig_transdc_resp-reg_C-effctor"/>
</dbReference>
<dbReference type="PRINTS" id="PR00038">
    <property type="entry name" value="HTHLUXR"/>
</dbReference>
<dbReference type="InterPro" id="IPR011006">
    <property type="entry name" value="CheY-like_superfamily"/>
</dbReference>
<organism evidence="6 7">
    <name type="scientific">Glutamicibacter creatinolyticus</name>
    <dbReference type="NCBI Taxonomy" id="162496"/>
    <lineage>
        <taxon>Bacteria</taxon>
        <taxon>Bacillati</taxon>
        <taxon>Actinomycetota</taxon>
        <taxon>Actinomycetes</taxon>
        <taxon>Micrococcales</taxon>
        <taxon>Micrococcaceae</taxon>
        <taxon>Glutamicibacter</taxon>
    </lineage>
</organism>
<keyword evidence="7" id="KW-1185">Reference proteome</keyword>
<dbReference type="KEGG" id="gcr:GcLGCM259_0301"/>
<dbReference type="SUPFAM" id="SSF46894">
    <property type="entry name" value="C-terminal effector domain of the bipartite response regulators"/>
    <property type="match status" value="1"/>
</dbReference>
<dbReference type="CDD" id="cd06170">
    <property type="entry name" value="LuxR_C_like"/>
    <property type="match status" value="1"/>
</dbReference>
<dbReference type="GO" id="GO:0000160">
    <property type="term" value="P:phosphorelay signal transduction system"/>
    <property type="evidence" value="ECO:0007669"/>
    <property type="project" value="InterPro"/>
</dbReference>
<dbReference type="InterPro" id="IPR001789">
    <property type="entry name" value="Sig_transdc_resp-reg_receiver"/>
</dbReference>
<dbReference type="PROSITE" id="PS50043">
    <property type="entry name" value="HTH_LUXR_2"/>
    <property type="match status" value="1"/>
</dbReference>
<evidence type="ECO:0000256" key="1">
    <source>
        <dbReference type="ARBA" id="ARBA00022553"/>
    </source>
</evidence>
<keyword evidence="1 3" id="KW-0597">Phosphoprotein</keyword>
<dbReference type="Pfam" id="PF00196">
    <property type="entry name" value="GerE"/>
    <property type="match status" value="1"/>
</dbReference>
<feature type="domain" description="HTH luxR-type" evidence="4">
    <location>
        <begin position="151"/>
        <end position="216"/>
    </location>
</feature>
<name>A0A5B7WSV8_9MICC</name>
<dbReference type="EMBL" id="CP034412">
    <property type="protein sequence ID" value="QCY46083.1"/>
    <property type="molecule type" value="Genomic_DNA"/>
</dbReference>
<dbReference type="PROSITE" id="PS50110">
    <property type="entry name" value="RESPONSE_REGULATORY"/>
    <property type="match status" value="1"/>
</dbReference>
<dbReference type="InterPro" id="IPR039420">
    <property type="entry name" value="WalR-like"/>
</dbReference>
<dbReference type="SUPFAM" id="SSF52172">
    <property type="entry name" value="CheY-like"/>
    <property type="match status" value="1"/>
</dbReference>
<evidence type="ECO:0000259" key="5">
    <source>
        <dbReference type="PROSITE" id="PS50110"/>
    </source>
</evidence>
<dbReference type="PANTHER" id="PTHR43214">
    <property type="entry name" value="TWO-COMPONENT RESPONSE REGULATOR"/>
    <property type="match status" value="1"/>
</dbReference>
<dbReference type="SMART" id="SM00448">
    <property type="entry name" value="REC"/>
    <property type="match status" value="1"/>
</dbReference>
<dbReference type="Proteomes" id="UP000307000">
    <property type="component" value="Chromosome"/>
</dbReference>
<dbReference type="RefSeq" id="WP_138925548.1">
    <property type="nucleotide sequence ID" value="NZ_CP034412.1"/>
</dbReference>
<dbReference type="InterPro" id="IPR000792">
    <property type="entry name" value="Tscrpt_reg_LuxR_C"/>
</dbReference>
<dbReference type="GO" id="GO:0003677">
    <property type="term" value="F:DNA binding"/>
    <property type="evidence" value="ECO:0007669"/>
    <property type="project" value="UniProtKB-KW"/>
</dbReference>
<evidence type="ECO:0000256" key="3">
    <source>
        <dbReference type="PROSITE-ProRule" id="PRU00169"/>
    </source>
</evidence>
<protein>
    <submittedName>
        <fullName evidence="6">DNA-binding response regulator</fullName>
    </submittedName>
</protein>
<dbReference type="AlphaFoldDB" id="A0A5B7WSV8"/>
<accession>A0A5B7WSV8</accession>
<dbReference type="InterPro" id="IPR058245">
    <property type="entry name" value="NreC/VraR/RcsB-like_REC"/>
</dbReference>
<dbReference type="PANTHER" id="PTHR43214:SF43">
    <property type="entry name" value="TWO-COMPONENT RESPONSE REGULATOR"/>
    <property type="match status" value="1"/>
</dbReference>
<proteinExistence type="predicted"/>
<dbReference type="Pfam" id="PF00072">
    <property type="entry name" value="Response_reg"/>
    <property type="match status" value="1"/>
</dbReference>
<feature type="modified residue" description="4-aspartylphosphate" evidence="3">
    <location>
        <position position="56"/>
    </location>
</feature>
<sequence length="230" mass="24853">MEQVRVLIADDEPLIRRALGTILATDDAILLLNSVQNGQEAVNYCSSHEVDVVLMDLQMPIMDGVEATRQIKHHNPQTAILAITAFSSDDYLVPVLLAGASGYLVKDTEPAEIVQAVLSVHSGTAAISPSVSTDLIAAVQRAYSPPASSEGVADELGLTAREMQILTLLSQGLNNTEICKYLDVAETTVKSHMAKIFHKLGVRDRVQALIVATQLQLVNLNAREIDPPHR</sequence>
<evidence type="ECO:0000259" key="4">
    <source>
        <dbReference type="PROSITE" id="PS50043"/>
    </source>
</evidence>
<evidence type="ECO:0000313" key="6">
    <source>
        <dbReference type="EMBL" id="QCY46083.1"/>
    </source>
</evidence>
<evidence type="ECO:0000256" key="2">
    <source>
        <dbReference type="ARBA" id="ARBA00023125"/>
    </source>
</evidence>
<feature type="domain" description="Response regulatory" evidence="5">
    <location>
        <begin position="5"/>
        <end position="121"/>
    </location>
</feature>
<dbReference type="SMART" id="SM00421">
    <property type="entry name" value="HTH_LUXR"/>
    <property type="match status" value="1"/>
</dbReference>
<dbReference type="CDD" id="cd17535">
    <property type="entry name" value="REC_NarL-like"/>
    <property type="match status" value="1"/>
</dbReference>